<keyword evidence="2" id="KW-0238">DNA-binding</keyword>
<dbReference type="PROSITE" id="PS00041">
    <property type="entry name" value="HTH_ARAC_FAMILY_1"/>
    <property type="match status" value="1"/>
</dbReference>
<dbReference type="Pfam" id="PF12833">
    <property type="entry name" value="HTH_18"/>
    <property type="match status" value="1"/>
</dbReference>
<sequence length="343" mass="37662">MLSPYRYPLASHALFHTRDVDEARESVARVFCPHVLQPCGPIVVLDARHHSAPVFRDVSLNYVQYGPAVDIEPGPLGSFYLLQMPLRGSAEVRCGGQQVTAGPGMASLPSPSEYLKMRWADDSPHLILRMSQGAVVRQVEQLTQTAVHRPLVFGLGLAMDTPALAPLTGFVRYLADTLEGDGGFAGSALAQQAEAYLLNVLLLQAPHNYSDALGGDARRPLLPRVVRRALDFMQADLKRPLTLADLCEHLHVNARSLQQAFVAHTGESPMVCWRNLRLDRVREVLRRAASQASAGVTVTQVAVEHGFLHMGHFAAQYQRRFGELPVETLKMPRAVMKGSSPRA</sequence>
<evidence type="ECO:0000256" key="1">
    <source>
        <dbReference type="ARBA" id="ARBA00023015"/>
    </source>
</evidence>
<dbReference type="AlphaFoldDB" id="A0A9X4NNW8"/>
<evidence type="ECO:0000256" key="2">
    <source>
        <dbReference type="ARBA" id="ARBA00023125"/>
    </source>
</evidence>
<keyword evidence="6" id="KW-1185">Reference proteome</keyword>
<dbReference type="GO" id="GO:0043565">
    <property type="term" value="F:sequence-specific DNA binding"/>
    <property type="evidence" value="ECO:0007669"/>
    <property type="project" value="InterPro"/>
</dbReference>
<reference evidence="5" key="1">
    <citation type="submission" date="2013-01" db="EMBL/GenBank/DDBJ databases">
        <title>Genome draft of Hydrogenophaga taeniospiralis 2K1.</title>
        <authorList>
            <person name="Gomila M."/>
            <person name="Lalucat J."/>
        </authorList>
    </citation>
    <scope>NUCLEOTIDE SEQUENCE</scope>
    <source>
        <strain evidence="5">CCUG 15921</strain>
    </source>
</reference>
<dbReference type="InterPro" id="IPR018060">
    <property type="entry name" value="HTH_AraC"/>
</dbReference>
<organism evidence="5 6">
    <name type="scientific">Hydrogenophaga taeniospiralis CCUG 15921</name>
    <dbReference type="NCBI Taxonomy" id="1281780"/>
    <lineage>
        <taxon>Bacteria</taxon>
        <taxon>Pseudomonadati</taxon>
        <taxon>Pseudomonadota</taxon>
        <taxon>Betaproteobacteria</taxon>
        <taxon>Burkholderiales</taxon>
        <taxon>Comamonadaceae</taxon>
        <taxon>Hydrogenophaga</taxon>
    </lineage>
</organism>
<dbReference type="InterPro" id="IPR050204">
    <property type="entry name" value="AraC_XylS_family_regulators"/>
</dbReference>
<feature type="domain" description="HTH araC/xylS-type" evidence="4">
    <location>
        <begin position="227"/>
        <end position="331"/>
    </location>
</feature>
<dbReference type="OrthoDB" id="185346at2"/>
<evidence type="ECO:0000259" key="4">
    <source>
        <dbReference type="PROSITE" id="PS01124"/>
    </source>
</evidence>
<dbReference type="PANTHER" id="PTHR46796:SF12">
    <property type="entry name" value="HTH-TYPE DNA-BINDING TRANSCRIPTIONAL ACTIVATOR EUTR"/>
    <property type="match status" value="1"/>
</dbReference>
<dbReference type="PANTHER" id="PTHR46796">
    <property type="entry name" value="HTH-TYPE TRANSCRIPTIONAL ACTIVATOR RHAS-RELATED"/>
    <property type="match status" value="1"/>
</dbReference>
<evidence type="ECO:0000313" key="5">
    <source>
        <dbReference type="EMBL" id="MDG5974647.1"/>
    </source>
</evidence>
<accession>A0A9X4NNW8</accession>
<dbReference type="Pfam" id="PF14525">
    <property type="entry name" value="AraC_binding_2"/>
    <property type="match status" value="1"/>
</dbReference>
<protein>
    <submittedName>
        <fullName evidence="5">AraC family transcriptional regulator</fullName>
    </submittedName>
</protein>
<keyword evidence="3" id="KW-0804">Transcription</keyword>
<dbReference type="PROSITE" id="PS01124">
    <property type="entry name" value="HTH_ARAC_FAMILY_2"/>
    <property type="match status" value="1"/>
</dbReference>
<dbReference type="GO" id="GO:0003700">
    <property type="term" value="F:DNA-binding transcription factor activity"/>
    <property type="evidence" value="ECO:0007669"/>
    <property type="project" value="InterPro"/>
</dbReference>
<comment type="caution">
    <text evidence="5">The sequence shown here is derived from an EMBL/GenBank/DDBJ whole genome shotgun (WGS) entry which is preliminary data.</text>
</comment>
<name>A0A9X4NNW8_9BURK</name>
<dbReference type="Proteomes" id="UP001152876">
    <property type="component" value="Unassembled WGS sequence"/>
</dbReference>
<evidence type="ECO:0000256" key="3">
    <source>
        <dbReference type="ARBA" id="ARBA00023163"/>
    </source>
</evidence>
<dbReference type="InterPro" id="IPR009057">
    <property type="entry name" value="Homeodomain-like_sf"/>
</dbReference>
<keyword evidence="1" id="KW-0805">Transcription regulation</keyword>
<dbReference type="SUPFAM" id="SSF46689">
    <property type="entry name" value="Homeodomain-like"/>
    <property type="match status" value="1"/>
</dbReference>
<dbReference type="RefSeq" id="WP_068172618.1">
    <property type="nucleotide sequence ID" value="NZ_AOGK01000003.1"/>
</dbReference>
<dbReference type="SMART" id="SM00342">
    <property type="entry name" value="HTH_ARAC"/>
    <property type="match status" value="1"/>
</dbReference>
<proteinExistence type="predicted"/>
<dbReference type="InterPro" id="IPR018062">
    <property type="entry name" value="HTH_AraC-typ_CS"/>
</dbReference>
<dbReference type="InterPro" id="IPR035418">
    <property type="entry name" value="AraC-bd_2"/>
</dbReference>
<dbReference type="Gene3D" id="1.10.10.60">
    <property type="entry name" value="Homeodomain-like"/>
    <property type="match status" value="1"/>
</dbReference>
<gene>
    <name evidence="5" type="ORF">H010_05242</name>
</gene>
<dbReference type="EMBL" id="AOGK01000003">
    <property type="protein sequence ID" value="MDG5974647.1"/>
    <property type="molecule type" value="Genomic_DNA"/>
</dbReference>
<evidence type="ECO:0000313" key="6">
    <source>
        <dbReference type="Proteomes" id="UP001152876"/>
    </source>
</evidence>